<evidence type="ECO:0000313" key="12">
    <source>
        <dbReference type="Proteomes" id="UP001234989"/>
    </source>
</evidence>
<keyword evidence="4 9" id="KW-0378">Hydrolase</keyword>
<feature type="region of interest" description="Disordered" evidence="10">
    <location>
        <begin position="486"/>
        <end position="514"/>
    </location>
</feature>
<keyword evidence="7" id="KW-0106">Calcium</keyword>
<dbReference type="PRINTS" id="PR00747">
    <property type="entry name" value="GLYHDRLASE47"/>
</dbReference>
<gene>
    <name evidence="11" type="ORF">MTR67_015961</name>
</gene>
<evidence type="ECO:0000256" key="2">
    <source>
        <dbReference type="ARBA" id="ARBA00004922"/>
    </source>
</evidence>
<dbReference type="InterPro" id="IPR012341">
    <property type="entry name" value="6hp_glycosidase-like_sf"/>
</dbReference>
<feature type="active site" evidence="6">
    <location>
        <position position="189"/>
    </location>
</feature>
<dbReference type="EC" id="3.2.1.-" evidence="9"/>
<organism evidence="11 12">
    <name type="scientific">Solanum verrucosum</name>
    <dbReference type="NCBI Taxonomy" id="315347"/>
    <lineage>
        <taxon>Eukaryota</taxon>
        <taxon>Viridiplantae</taxon>
        <taxon>Streptophyta</taxon>
        <taxon>Embryophyta</taxon>
        <taxon>Tracheophyta</taxon>
        <taxon>Spermatophyta</taxon>
        <taxon>Magnoliopsida</taxon>
        <taxon>eudicotyledons</taxon>
        <taxon>Gunneridae</taxon>
        <taxon>Pentapetalae</taxon>
        <taxon>asterids</taxon>
        <taxon>lamiids</taxon>
        <taxon>Solanales</taxon>
        <taxon>Solanaceae</taxon>
        <taxon>Solanoideae</taxon>
        <taxon>Solaneae</taxon>
        <taxon>Solanum</taxon>
    </lineage>
</organism>
<dbReference type="GO" id="GO:0000139">
    <property type="term" value="C:Golgi membrane"/>
    <property type="evidence" value="ECO:0007669"/>
    <property type="project" value="TreeGrafter"/>
</dbReference>
<dbReference type="Gene3D" id="1.50.10.10">
    <property type="match status" value="2"/>
</dbReference>
<evidence type="ECO:0000256" key="9">
    <source>
        <dbReference type="RuleBase" id="RU361193"/>
    </source>
</evidence>
<feature type="active site" evidence="6">
    <location>
        <position position="322"/>
    </location>
</feature>
<dbReference type="EMBL" id="CP133614">
    <property type="protein sequence ID" value="WMV22576.1"/>
    <property type="molecule type" value="Genomic_DNA"/>
</dbReference>
<evidence type="ECO:0000313" key="11">
    <source>
        <dbReference type="EMBL" id="WMV22576.1"/>
    </source>
</evidence>
<comment type="similarity">
    <text evidence="3 9">Belongs to the glycosyl hydrolase 47 family.</text>
</comment>
<feature type="compositionally biased region" description="Basic and acidic residues" evidence="10">
    <location>
        <begin position="497"/>
        <end position="514"/>
    </location>
</feature>
<evidence type="ECO:0000256" key="4">
    <source>
        <dbReference type="ARBA" id="ARBA00022801"/>
    </source>
</evidence>
<dbReference type="PANTHER" id="PTHR11742">
    <property type="entry name" value="MANNOSYL-OLIGOSACCHARIDE ALPHA-1,2-MANNOSIDASE-RELATED"/>
    <property type="match status" value="1"/>
</dbReference>
<evidence type="ECO:0000256" key="1">
    <source>
        <dbReference type="ARBA" id="ARBA00001913"/>
    </source>
</evidence>
<dbReference type="InterPro" id="IPR001382">
    <property type="entry name" value="Glyco_hydro_47"/>
</dbReference>
<dbReference type="FunFam" id="1.50.10.10:FF:000102">
    <property type="entry name" value="Mannosyl-oligosaccharide 1,2-alpha-mannosidase MNS2"/>
    <property type="match status" value="1"/>
</dbReference>
<dbReference type="InterPro" id="IPR036026">
    <property type="entry name" value="Seven-hairpin_glycosidases"/>
</dbReference>
<comment type="pathway">
    <text evidence="2">Protein modification; protein glycosylation.</text>
</comment>
<protein>
    <recommendedName>
        <fullName evidence="9">alpha-1,2-Mannosidase</fullName>
        <ecNumber evidence="9">3.2.1.-</ecNumber>
    </recommendedName>
</protein>
<evidence type="ECO:0000256" key="6">
    <source>
        <dbReference type="PIRSR" id="PIRSR601382-1"/>
    </source>
</evidence>
<dbReference type="GO" id="GO:0004571">
    <property type="term" value="F:mannosyl-oligosaccharide 1,2-alpha-mannosidase activity"/>
    <property type="evidence" value="ECO:0007669"/>
    <property type="project" value="InterPro"/>
</dbReference>
<evidence type="ECO:0000256" key="5">
    <source>
        <dbReference type="ARBA" id="ARBA00023157"/>
    </source>
</evidence>
<dbReference type="GO" id="GO:0005509">
    <property type="term" value="F:calcium ion binding"/>
    <property type="evidence" value="ECO:0007669"/>
    <property type="project" value="InterPro"/>
</dbReference>
<keyword evidence="12" id="KW-1185">Reference proteome</keyword>
<evidence type="ECO:0000256" key="10">
    <source>
        <dbReference type="SAM" id="MobiDB-lite"/>
    </source>
</evidence>
<dbReference type="SUPFAM" id="SSF48225">
    <property type="entry name" value="Seven-hairpin glycosidases"/>
    <property type="match status" value="2"/>
</dbReference>
<feature type="non-terminal residue" evidence="11">
    <location>
        <position position="1"/>
    </location>
</feature>
<evidence type="ECO:0000256" key="7">
    <source>
        <dbReference type="PIRSR" id="PIRSR601382-2"/>
    </source>
</evidence>
<dbReference type="GO" id="GO:0005783">
    <property type="term" value="C:endoplasmic reticulum"/>
    <property type="evidence" value="ECO:0007669"/>
    <property type="project" value="TreeGrafter"/>
</dbReference>
<dbReference type="GO" id="GO:0005975">
    <property type="term" value="P:carbohydrate metabolic process"/>
    <property type="evidence" value="ECO:0007669"/>
    <property type="project" value="InterPro"/>
</dbReference>
<comment type="cofactor">
    <cofactor evidence="1 7">
        <name>Ca(2+)</name>
        <dbReference type="ChEBI" id="CHEBI:29108"/>
    </cofactor>
</comment>
<sequence>QPQTKNGVDSFGGLGATLIDSLDTLYIMGLDEQFQRARKWVANSLDFNKNYDASVFETTIRVVGGLLSTYDLSGDKLFLDKAQDIADRLLPAWNTESGIPYNIINLAHGNPHNPGWTGGDSILADSGTEQLEFIALSQRTGDRKYQQKVENVILELNKTFPDDGLLPIYINPHKGTTSYSAITFGAMGDSFYEYLLKVWIQGNRTAAVSHYRKMWETSMKGLVSLVRRTTPSSFAYLGEKMGSSINDKMDELACFAPGMLALGSSGYSPDEAQKFLSLAEELAWTCYNFYQSTPTKLAGENYFFNDGQDMSVGTSWNILRPETVESLFYLWRLTGNKTYQEWGWNIFQAFEKNSRVESGYVGLKDVVVPIFKTSIISLSPYSPPYTSRDHPPSFSVCSPNSSLLPTEKSLINLARHTPGNASEIKENLPQLVNTGVKDNMMQSFFLAETLKYLYLLFSPSSVIPLDEWVFNTEAHPIKIVTRNDRAVNSGRSGGSQESDRQLRTRKEGRFRVHH</sequence>
<feature type="active site" description="Proton donor" evidence="6">
    <location>
        <position position="57"/>
    </location>
</feature>
<dbReference type="InterPro" id="IPR050749">
    <property type="entry name" value="Glycosyl_Hydrolase_47"/>
</dbReference>
<keyword evidence="9" id="KW-0326">Glycosidase</keyword>
<dbReference type="Pfam" id="PF01532">
    <property type="entry name" value="Glyco_hydro_47"/>
    <property type="match status" value="2"/>
</dbReference>
<evidence type="ECO:0000256" key="8">
    <source>
        <dbReference type="PIRSR" id="PIRSR601382-3"/>
    </source>
</evidence>
<dbReference type="PANTHER" id="PTHR11742:SF6">
    <property type="entry name" value="MANNOSYL-OLIGOSACCHARIDE ALPHA-1,2-MANNOSIDASE IA-RELATED"/>
    <property type="match status" value="1"/>
</dbReference>
<keyword evidence="7" id="KW-0479">Metal-binding</keyword>
<dbReference type="Proteomes" id="UP001234989">
    <property type="component" value="Chromosome 3"/>
</dbReference>
<feature type="disulfide bond" evidence="8">
    <location>
        <begin position="254"/>
        <end position="286"/>
    </location>
</feature>
<name>A0AAF0QFZ4_SOLVR</name>
<reference evidence="11" key="1">
    <citation type="submission" date="2023-08" db="EMBL/GenBank/DDBJ databases">
        <title>A de novo genome assembly of Solanum verrucosum Schlechtendal, a Mexican diploid species geographically isolated from the other diploid A-genome species in potato relatives.</title>
        <authorList>
            <person name="Hosaka K."/>
        </authorList>
    </citation>
    <scope>NUCLEOTIDE SEQUENCE</scope>
    <source>
        <tissue evidence="11">Young leaves</tissue>
    </source>
</reference>
<proteinExistence type="inferred from homology"/>
<evidence type="ECO:0000256" key="3">
    <source>
        <dbReference type="ARBA" id="ARBA00007658"/>
    </source>
</evidence>
<accession>A0AAF0QFZ4</accession>
<feature type="active site" description="Proton donor" evidence="6">
    <location>
        <position position="300"/>
    </location>
</feature>
<dbReference type="AlphaFoldDB" id="A0AAF0QFZ4"/>
<keyword evidence="5 8" id="KW-1015">Disulfide bond</keyword>
<feature type="binding site" evidence="7">
    <location>
        <position position="472"/>
    </location>
    <ligand>
        <name>Ca(2+)</name>
        <dbReference type="ChEBI" id="CHEBI:29108"/>
    </ligand>
</feature>